<dbReference type="EMBL" id="JAATIS010000147">
    <property type="protein sequence ID" value="KAG2469693.1"/>
    <property type="molecule type" value="Genomic_DNA"/>
</dbReference>
<evidence type="ECO:0000256" key="3">
    <source>
        <dbReference type="SAM" id="Phobius"/>
    </source>
</evidence>
<feature type="non-terminal residue" evidence="4">
    <location>
        <position position="1"/>
    </location>
</feature>
<keyword evidence="3" id="KW-0812">Transmembrane</keyword>
<feature type="compositionally biased region" description="Basic and acidic residues" evidence="2">
    <location>
        <begin position="338"/>
        <end position="349"/>
    </location>
</feature>
<sequence>MTILTVLKSASPPLVTKNTVYFRQMRSEAALSSVGEDFGFASLKRAWEATQFRMRLLKGHNDIITCVGVSDNYPHGPLLFTGSWDGSVKVWECEGESARSIPLRHLRTCDIFGHLVSVRSLSARGEIVYVGTNRASIQVLQWKTGAISKLTNHSTESGVTDCVCQTRDGLLLSSGFDLDTGSSFLNLRSLPDDSYLATLCWPTASRILCVATWLTSSGGHRWITGGEELIVWEQLPANTKDKSDVTVTRMSSLDHKPVDTGSEGETELSNDEEDVEEEEVPWAIDWGPTQPPEDDTGDVPAHELRHRQQNQQLHHPHYRPHFHNTATPPQDDSLGPNERGRGGEREKSGGHGVVTLETELSEKETEAVDPQFYVTIIISTLLVLIAATITAKLCYDHRGKRRAPLSHSLTLSRTLISEESRQALTSAGAIPRTPSLEPQTPSPLEEKQAVEGSQLSALHRGRIPLVNL</sequence>
<feature type="region of interest" description="Disordered" evidence="2">
    <location>
        <begin position="307"/>
        <end position="354"/>
    </location>
</feature>
<dbReference type="Proteomes" id="UP000886611">
    <property type="component" value="Unassembled WGS sequence"/>
</dbReference>
<dbReference type="PROSITE" id="PS50082">
    <property type="entry name" value="WD_REPEATS_2"/>
    <property type="match status" value="1"/>
</dbReference>
<accession>A0A8X8BTC7</accession>
<name>A0A8X8BTC7_POLSE</name>
<dbReference type="Gene3D" id="2.130.10.10">
    <property type="entry name" value="YVTN repeat-like/Quinoprotein amine dehydrogenase"/>
    <property type="match status" value="1"/>
</dbReference>
<evidence type="ECO:0000256" key="1">
    <source>
        <dbReference type="PROSITE-ProRule" id="PRU00221"/>
    </source>
</evidence>
<dbReference type="SMART" id="SM00320">
    <property type="entry name" value="WD40"/>
    <property type="match status" value="1"/>
</dbReference>
<evidence type="ECO:0000313" key="4">
    <source>
        <dbReference type="EMBL" id="KAG2469693.1"/>
    </source>
</evidence>
<dbReference type="GO" id="GO:0016020">
    <property type="term" value="C:membrane"/>
    <property type="evidence" value="ECO:0007669"/>
    <property type="project" value="TreeGrafter"/>
</dbReference>
<dbReference type="InterPro" id="IPR039628">
    <property type="entry name" value="PIANP"/>
</dbReference>
<dbReference type="GO" id="GO:0050776">
    <property type="term" value="P:regulation of immune response"/>
    <property type="evidence" value="ECO:0007669"/>
    <property type="project" value="InterPro"/>
</dbReference>
<dbReference type="PANTHER" id="PTHR32023">
    <property type="entry name" value="PILR ALPHA-ASSOCIATED NEURAL PROTEIN"/>
    <property type="match status" value="1"/>
</dbReference>
<dbReference type="PANTHER" id="PTHR32023:SF2">
    <property type="entry name" value="PILR ALPHA-ASSOCIATED NEURAL PROTEIN"/>
    <property type="match status" value="1"/>
</dbReference>
<dbReference type="Pfam" id="PF00400">
    <property type="entry name" value="WD40"/>
    <property type="match status" value="1"/>
</dbReference>
<feature type="compositionally biased region" description="Basic residues" evidence="2">
    <location>
        <begin position="307"/>
        <end position="322"/>
    </location>
</feature>
<proteinExistence type="predicted"/>
<comment type="caution">
    <text evidence="4">The sequence shown here is derived from an EMBL/GenBank/DDBJ whole genome shotgun (WGS) entry which is preliminary data.</text>
</comment>
<dbReference type="GO" id="GO:0016874">
    <property type="term" value="F:ligase activity"/>
    <property type="evidence" value="ECO:0007669"/>
    <property type="project" value="UniProtKB-KW"/>
</dbReference>
<keyword evidence="4" id="KW-0436">Ligase</keyword>
<dbReference type="AlphaFoldDB" id="A0A8X8BTC7"/>
<feature type="non-terminal residue" evidence="4">
    <location>
        <position position="468"/>
    </location>
</feature>
<dbReference type="InterPro" id="IPR001680">
    <property type="entry name" value="WD40_rpt"/>
</dbReference>
<evidence type="ECO:0000256" key="2">
    <source>
        <dbReference type="SAM" id="MobiDB-lite"/>
    </source>
</evidence>
<feature type="transmembrane region" description="Helical" evidence="3">
    <location>
        <begin position="372"/>
        <end position="395"/>
    </location>
</feature>
<evidence type="ECO:0000313" key="5">
    <source>
        <dbReference type="Proteomes" id="UP000886611"/>
    </source>
</evidence>
<keyword evidence="5" id="KW-1185">Reference proteome</keyword>
<keyword evidence="3" id="KW-1133">Transmembrane helix</keyword>
<dbReference type="PROSITE" id="PS50294">
    <property type="entry name" value="WD_REPEATS_REGION"/>
    <property type="match status" value="1"/>
</dbReference>
<dbReference type="InterPro" id="IPR015943">
    <property type="entry name" value="WD40/YVTN_repeat-like_dom_sf"/>
</dbReference>
<dbReference type="SUPFAM" id="SSF50978">
    <property type="entry name" value="WD40 repeat-like"/>
    <property type="match status" value="1"/>
</dbReference>
<reference evidence="4 5" key="1">
    <citation type="journal article" date="2021" name="Cell">
        <title>Tracing the genetic footprints of vertebrate landing in non-teleost ray-finned fishes.</title>
        <authorList>
            <person name="Bi X."/>
            <person name="Wang K."/>
            <person name="Yang L."/>
            <person name="Pan H."/>
            <person name="Jiang H."/>
            <person name="Wei Q."/>
            <person name="Fang M."/>
            <person name="Yu H."/>
            <person name="Zhu C."/>
            <person name="Cai Y."/>
            <person name="He Y."/>
            <person name="Gan X."/>
            <person name="Zeng H."/>
            <person name="Yu D."/>
            <person name="Zhu Y."/>
            <person name="Jiang H."/>
            <person name="Qiu Q."/>
            <person name="Yang H."/>
            <person name="Zhang Y.E."/>
            <person name="Wang W."/>
            <person name="Zhu M."/>
            <person name="He S."/>
            <person name="Zhang G."/>
        </authorList>
    </citation>
    <scope>NUCLEOTIDE SEQUENCE [LARGE SCALE GENOMIC DNA]</scope>
    <source>
        <strain evidence="4">Bchr_013</strain>
    </source>
</reference>
<feature type="region of interest" description="Disordered" evidence="2">
    <location>
        <begin position="240"/>
        <end position="279"/>
    </location>
</feature>
<feature type="repeat" description="WD" evidence="1">
    <location>
        <begin position="57"/>
        <end position="92"/>
    </location>
</feature>
<feature type="compositionally biased region" description="Acidic residues" evidence="2">
    <location>
        <begin position="262"/>
        <end position="279"/>
    </location>
</feature>
<keyword evidence="1" id="KW-0853">WD repeat</keyword>
<organism evidence="4 5">
    <name type="scientific">Polypterus senegalus</name>
    <name type="common">Senegal bichir</name>
    <dbReference type="NCBI Taxonomy" id="55291"/>
    <lineage>
        <taxon>Eukaryota</taxon>
        <taxon>Metazoa</taxon>
        <taxon>Chordata</taxon>
        <taxon>Craniata</taxon>
        <taxon>Vertebrata</taxon>
        <taxon>Euteleostomi</taxon>
        <taxon>Actinopterygii</taxon>
        <taxon>Polypteriformes</taxon>
        <taxon>Polypteridae</taxon>
        <taxon>Polypterus</taxon>
    </lineage>
</organism>
<dbReference type="InterPro" id="IPR036322">
    <property type="entry name" value="WD40_repeat_dom_sf"/>
</dbReference>
<feature type="region of interest" description="Disordered" evidence="2">
    <location>
        <begin position="426"/>
        <end position="453"/>
    </location>
</feature>
<protein>
    <submittedName>
        <fullName evidence="4">SCONB ligase</fullName>
    </submittedName>
</protein>
<gene>
    <name evidence="4" type="primary">Scon2</name>
    <name evidence="4" type="ORF">GTO96_0022976</name>
</gene>
<keyword evidence="3" id="KW-0472">Membrane</keyword>